<dbReference type="Proteomes" id="UP001345013">
    <property type="component" value="Unassembled WGS sequence"/>
</dbReference>
<feature type="region of interest" description="Disordered" evidence="1">
    <location>
        <begin position="1"/>
        <end position="252"/>
    </location>
</feature>
<accession>A0ABR0K8C7</accession>
<feature type="compositionally biased region" description="Basic residues" evidence="1">
    <location>
        <begin position="485"/>
        <end position="494"/>
    </location>
</feature>
<proteinExistence type="predicted"/>
<feature type="compositionally biased region" description="Low complexity" evidence="1">
    <location>
        <begin position="544"/>
        <end position="554"/>
    </location>
</feature>
<evidence type="ECO:0000313" key="3">
    <source>
        <dbReference type="Proteomes" id="UP001345013"/>
    </source>
</evidence>
<feature type="compositionally biased region" description="Basic and acidic residues" evidence="1">
    <location>
        <begin position="59"/>
        <end position="85"/>
    </location>
</feature>
<feature type="region of interest" description="Disordered" evidence="1">
    <location>
        <begin position="381"/>
        <end position="412"/>
    </location>
</feature>
<feature type="compositionally biased region" description="Polar residues" evidence="1">
    <location>
        <begin position="508"/>
        <end position="519"/>
    </location>
</feature>
<gene>
    <name evidence="2" type="ORF">LTR24_005629</name>
</gene>
<feature type="compositionally biased region" description="Gly residues" evidence="1">
    <location>
        <begin position="569"/>
        <end position="581"/>
    </location>
</feature>
<feature type="compositionally biased region" description="Acidic residues" evidence="1">
    <location>
        <begin position="111"/>
        <end position="120"/>
    </location>
</feature>
<dbReference type="EMBL" id="JAVRRG010000066">
    <property type="protein sequence ID" value="KAK5091981.1"/>
    <property type="molecule type" value="Genomic_DNA"/>
</dbReference>
<feature type="compositionally biased region" description="Basic residues" evidence="1">
    <location>
        <begin position="98"/>
        <end position="107"/>
    </location>
</feature>
<evidence type="ECO:0000313" key="2">
    <source>
        <dbReference type="EMBL" id="KAK5091981.1"/>
    </source>
</evidence>
<feature type="compositionally biased region" description="Basic residues" evidence="1">
    <location>
        <begin position="130"/>
        <end position="148"/>
    </location>
</feature>
<feature type="compositionally biased region" description="Low complexity" evidence="1">
    <location>
        <begin position="495"/>
        <end position="507"/>
    </location>
</feature>
<evidence type="ECO:0000256" key="1">
    <source>
        <dbReference type="SAM" id="MobiDB-lite"/>
    </source>
</evidence>
<reference evidence="2 3" key="1">
    <citation type="submission" date="2023-08" db="EMBL/GenBank/DDBJ databases">
        <title>Black Yeasts Isolated from many extreme environments.</title>
        <authorList>
            <person name="Coleine C."/>
            <person name="Stajich J.E."/>
            <person name="Selbmann L."/>
        </authorList>
    </citation>
    <scope>NUCLEOTIDE SEQUENCE [LARGE SCALE GENOMIC DNA]</scope>
    <source>
        <strain evidence="2 3">CCFEE 5885</strain>
    </source>
</reference>
<name>A0ABR0K8C7_9EURO</name>
<feature type="compositionally biased region" description="Acidic residues" evidence="1">
    <location>
        <begin position="521"/>
        <end position="534"/>
    </location>
</feature>
<feature type="compositionally biased region" description="Polar residues" evidence="1">
    <location>
        <begin position="178"/>
        <end position="208"/>
    </location>
</feature>
<organism evidence="2 3">
    <name type="scientific">Lithohypha guttulata</name>
    <dbReference type="NCBI Taxonomy" id="1690604"/>
    <lineage>
        <taxon>Eukaryota</taxon>
        <taxon>Fungi</taxon>
        <taxon>Dikarya</taxon>
        <taxon>Ascomycota</taxon>
        <taxon>Pezizomycotina</taxon>
        <taxon>Eurotiomycetes</taxon>
        <taxon>Chaetothyriomycetidae</taxon>
        <taxon>Chaetothyriales</taxon>
        <taxon>Trichomeriaceae</taxon>
        <taxon>Lithohypha</taxon>
    </lineage>
</organism>
<protein>
    <submittedName>
        <fullName evidence="2">Uncharacterized protein</fullName>
    </submittedName>
</protein>
<feature type="compositionally biased region" description="Polar residues" evidence="1">
    <location>
        <begin position="1"/>
        <end position="11"/>
    </location>
</feature>
<keyword evidence="3" id="KW-1185">Reference proteome</keyword>
<feature type="compositionally biased region" description="Pro residues" evidence="1">
    <location>
        <begin position="388"/>
        <end position="401"/>
    </location>
</feature>
<comment type="caution">
    <text evidence="2">The sequence shown here is derived from an EMBL/GenBank/DDBJ whole genome shotgun (WGS) entry which is preliminary data.</text>
</comment>
<sequence length="581" mass="64050">MESSYLSSPTDELSPYYPQRYIRPLPKRSIRSRLSVEAAGSISYPPNPPSASLPAYSHYGEDESRLQEDKKLTTYQDYEHEHDSYHDEDDHDHDCPHSHHHHHHHCHHHDEEEDDLDSVDDASPIAQRHSNPHRASPRSPRSQRHGRYHSYSGKSSSAPDGYEAFENTNNKKKRKIPTSGSLSIRQTSLNSDFSQMGVSSRDGSTDDVSQAYDHSPSGGIGVSGAGRSRSARKSNSRNPLGVSVNGSNVRAGSAKYDQSGVANVNGKRMFKRQLDETLTLLSGEGSKADQGIISKAIANATTLLRNPLGKGQENVGVLDQQAKTTPTNSQFTFTCESDAKGVKFPEQSLYSPDYAHRVNSAPAAAPSQTSKYNNNQATQYAGVGSQQAPPPQQPATNPPPQQKQRPRRRKGDVYALAARQRKLQQEYSNLQHPPSHEDIWICEFCEYESIFGSPPHALVRQYEIKDRRERKRLAEKRRLLEKAKLKGRKGKKQSKNAAKAANTAAQQPLNNPNYDQQPLDQMDDYLDEGYDEDPIPMPDPQPQAPAKQAMPGSYDRGGGTGRTSTGSAGVAGGGAEGGAIR</sequence>
<feature type="region of interest" description="Disordered" evidence="1">
    <location>
        <begin position="481"/>
        <end position="581"/>
    </location>
</feature>